<dbReference type="HAMAP" id="MF_00201">
    <property type="entry name" value="RecO"/>
    <property type="match status" value="1"/>
</dbReference>
<keyword evidence="5 7" id="KW-0234">DNA repair</keyword>
<dbReference type="GO" id="GO:0006310">
    <property type="term" value="P:DNA recombination"/>
    <property type="evidence" value="ECO:0007669"/>
    <property type="project" value="UniProtKB-UniRule"/>
</dbReference>
<dbReference type="OrthoDB" id="9797083at2"/>
<dbReference type="SUPFAM" id="SSF57863">
    <property type="entry name" value="ArfGap/RecO-like zinc finger"/>
    <property type="match status" value="1"/>
</dbReference>
<keyword evidence="3 7" id="KW-0227">DNA damage</keyword>
<sequence length="249" mass="27792">MAAEKGTALILRVTDFSETSRIVVMFSREHGRFSALAKGGRRLKGPFESSLDLLSTCDVVFLKKASSGLDLLTEARLVHRFRPEPNQLNALYAGYYVAELILGLTEDYDPHPEIYDEAQKLLESLADASNLSIKLTRFELIMLRECGQLPDFETCMACGAELTEGRLFGFWPGQGGMICPACQREDYSQIPVHAGTAQLLRRMASNENTAWSRLIPSPQQVKELRAVMLAAVTHTLGKRPNTLKLLRFQ</sequence>
<name>A0A1C3EU31_9PLAN</name>
<dbReference type="NCBIfam" id="TIGR00613">
    <property type="entry name" value="reco"/>
    <property type="match status" value="1"/>
</dbReference>
<dbReference type="GO" id="GO:0043590">
    <property type="term" value="C:bacterial nucleoid"/>
    <property type="evidence" value="ECO:0007669"/>
    <property type="project" value="TreeGrafter"/>
</dbReference>
<dbReference type="GO" id="GO:0006302">
    <property type="term" value="P:double-strand break repair"/>
    <property type="evidence" value="ECO:0007669"/>
    <property type="project" value="TreeGrafter"/>
</dbReference>
<keyword evidence="4 7" id="KW-0233">DNA recombination</keyword>
<dbReference type="InterPro" id="IPR042242">
    <property type="entry name" value="RecO_C"/>
</dbReference>
<accession>A0A1C3EU31</accession>
<dbReference type="STRING" id="1841610.A6X21_15540"/>
<protein>
    <recommendedName>
        <fullName evidence="2 7">DNA repair protein RecO</fullName>
    </recommendedName>
    <alternativeName>
        <fullName evidence="6 7">Recombination protein O</fullName>
    </alternativeName>
</protein>
<dbReference type="InterPro" id="IPR022572">
    <property type="entry name" value="DNA_rep/recomb_RecO_N"/>
</dbReference>
<evidence type="ECO:0000256" key="5">
    <source>
        <dbReference type="ARBA" id="ARBA00023204"/>
    </source>
</evidence>
<feature type="domain" description="DNA replication/recombination mediator RecO N-terminal" evidence="8">
    <location>
        <begin position="1"/>
        <end position="80"/>
    </location>
</feature>
<dbReference type="Pfam" id="PF11967">
    <property type="entry name" value="RecO_N"/>
    <property type="match status" value="1"/>
</dbReference>
<dbReference type="Proteomes" id="UP000094828">
    <property type="component" value="Unassembled WGS sequence"/>
</dbReference>
<organism evidence="9 10">
    <name type="scientific">Planctopirus hydrillae</name>
    <dbReference type="NCBI Taxonomy" id="1841610"/>
    <lineage>
        <taxon>Bacteria</taxon>
        <taxon>Pseudomonadati</taxon>
        <taxon>Planctomycetota</taxon>
        <taxon>Planctomycetia</taxon>
        <taxon>Planctomycetales</taxon>
        <taxon>Planctomycetaceae</taxon>
        <taxon>Planctopirus</taxon>
    </lineage>
</organism>
<evidence type="ECO:0000256" key="1">
    <source>
        <dbReference type="ARBA" id="ARBA00007452"/>
    </source>
</evidence>
<comment type="caution">
    <text evidence="9">The sequence shown here is derived from an EMBL/GenBank/DDBJ whole genome shotgun (WGS) entry which is preliminary data.</text>
</comment>
<dbReference type="InterPro" id="IPR037278">
    <property type="entry name" value="ARFGAP/RecO"/>
</dbReference>
<keyword evidence="10" id="KW-1185">Reference proteome</keyword>
<reference evidence="9 10" key="1">
    <citation type="submission" date="2016-05" db="EMBL/GenBank/DDBJ databases">
        <title>Genomic and physiological characterization of Planctopirus sp. isolated from fresh water lake.</title>
        <authorList>
            <person name="Subhash Y."/>
            <person name="Ramana C."/>
        </authorList>
    </citation>
    <scope>NUCLEOTIDE SEQUENCE [LARGE SCALE GENOMIC DNA]</scope>
    <source>
        <strain evidence="9 10">JC280</strain>
    </source>
</reference>
<evidence type="ECO:0000256" key="3">
    <source>
        <dbReference type="ARBA" id="ARBA00022763"/>
    </source>
</evidence>
<dbReference type="RefSeq" id="WP_068845284.1">
    <property type="nucleotide sequence ID" value="NZ_LYDR01000004.1"/>
</dbReference>
<evidence type="ECO:0000313" key="10">
    <source>
        <dbReference type="Proteomes" id="UP000094828"/>
    </source>
</evidence>
<dbReference type="InterPro" id="IPR003717">
    <property type="entry name" value="RecO"/>
</dbReference>
<evidence type="ECO:0000256" key="2">
    <source>
        <dbReference type="ARBA" id="ARBA00021310"/>
    </source>
</evidence>
<dbReference type="EMBL" id="LYDR01000004">
    <property type="protein sequence ID" value="ODA36751.1"/>
    <property type="molecule type" value="Genomic_DNA"/>
</dbReference>
<proteinExistence type="inferred from homology"/>
<dbReference type="Gene3D" id="1.20.1440.120">
    <property type="entry name" value="Recombination protein O, C-terminal domain"/>
    <property type="match status" value="1"/>
</dbReference>
<dbReference type="SUPFAM" id="SSF50249">
    <property type="entry name" value="Nucleic acid-binding proteins"/>
    <property type="match status" value="1"/>
</dbReference>
<dbReference type="Pfam" id="PF02565">
    <property type="entry name" value="RecO_C"/>
    <property type="match status" value="1"/>
</dbReference>
<evidence type="ECO:0000259" key="8">
    <source>
        <dbReference type="Pfam" id="PF11967"/>
    </source>
</evidence>
<gene>
    <name evidence="7" type="primary">recO</name>
    <name evidence="9" type="ORF">A6X21_15540</name>
</gene>
<dbReference type="PANTHER" id="PTHR33991:SF1">
    <property type="entry name" value="DNA REPAIR PROTEIN RECO"/>
    <property type="match status" value="1"/>
</dbReference>
<comment type="similarity">
    <text evidence="1 7">Belongs to the RecO family.</text>
</comment>
<evidence type="ECO:0000256" key="4">
    <source>
        <dbReference type="ARBA" id="ARBA00023172"/>
    </source>
</evidence>
<dbReference type="PANTHER" id="PTHR33991">
    <property type="entry name" value="DNA REPAIR PROTEIN RECO"/>
    <property type="match status" value="1"/>
</dbReference>
<dbReference type="InterPro" id="IPR012340">
    <property type="entry name" value="NA-bd_OB-fold"/>
</dbReference>
<dbReference type="AlphaFoldDB" id="A0A1C3EU31"/>
<dbReference type="Gene3D" id="2.40.50.140">
    <property type="entry name" value="Nucleic acid-binding proteins"/>
    <property type="match status" value="1"/>
</dbReference>
<evidence type="ECO:0000256" key="6">
    <source>
        <dbReference type="ARBA" id="ARBA00033409"/>
    </source>
</evidence>
<evidence type="ECO:0000256" key="7">
    <source>
        <dbReference type="HAMAP-Rule" id="MF_00201"/>
    </source>
</evidence>
<comment type="function">
    <text evidence="7">Involved in DNA repair and RecF pathway recombination.</text>
</comment>
<evidence type="ECO:0000313" key="9">
    <source>
        <dbReference type="EMBL" id="ODA36751.1"/>
    </source>
</evidence>